<sequence>MVRGASFDVFTACSSLYAWRRALGGIFQSPHKPPSPRSTPLAALDVTPPAHARRMQLLLSSYPISEVPPRDAQTSTSFSASHLDEYDRTIEDRSGGATTSSLNAHSRLRNRYP</sequence>
<evidence type="ECO:0000313" key="2">
    <source>
        <dbReference type="EMBL" id="KAJ7021747.1"/>
    </source>
</evidence>
<organism evidence="2 3">
    <name type="scientific">Mycena alexandri</name>
    <dbReference type="NCBI Taxonomy" id="1745969"/>
    <lineage>
        <taxon>Eukaryota</taxon>
        <taxon>Fungi</taxon>
        <taxon>Dikarya</taxon>
        <taxon>Basidiomycota</taxon>
        <taxon>Agaricomycotina</taxon>
        <taxon>Agaricomycetes</taxon>
        <taxon>Agaricomycetidae</taxon>
        <taxon>Agaricales</taxon>
        <taxon>Marasmiineae</taxon>
        <taxon>Mycenaceae</taxon>
        <taxon>Mycena</taxon>
    </lineage>
</organism>
<protein>
    <submittedName>
        <fullName evidence="2">Uncharacterized protein</fullName>
    </submittedName>
</protein>
<accession>A0AAD6S9U8</accession>
<name>A0AAD6S9U8_9AGAR</name>
<gene>
    <name evidence="2" type="ORF">C8F04DRAFT_1273324</name>
</gene>
<keyword evidence="3" id="KW-1185">Reference proteome</keyword>
<dbReference type="Proteomes" id="UP001218188">
    <property type="component" value="Unassembled WGS sequence"/>
</dbReference>
<proteinExistence type="predicted"/>
<dbReference type="EMBL" id="JARJCM010000224">
    <property type="protein sequence ID" value="KAJ7021747.1"/>
    <property type="molecule type" value="Genomic_DNA"/>
</dbReference>
<comment type="caution">
    <text evidence="2">The sequence shown here is derived from an EMBL/GenBank/DDBJ whole genome shotgun (WGS) entry which is preliminary data.</text>
</comment>
<reference evidence="2" key="1">
    <citation type="submission" date="2023-03" db="EMBL/GenBank/DDBJ databases">
        <title>Massive genome expansion in bonnet fungi (Mycena s.s.) driven by repeated elements and novel gene families across ecological guilds.</title>
        <authorList>
            <consortium name="Lawrence Berkeley National Laboratory"/>
            <person name="Harder C.B."/>
            <person name="Miyauchi S."/>
            <person name="Viragh M."/>
            <person name="Kuo A."/>
            <person name="Thoen E."/>
            <person name="Andreopoulos B."/>
            <person name="Lu D."/>
            <person name="Skrede I."/>
            <person name="Drula E."/>
            <person name="Henrissat B."/>
            <person name="Morin E."/>
            <person name="Kohler A."/>
            <person name="Barry K."/>
            <person name="LaButti K."/>
            <person name="Morin E."/>
            <person name="Salamov A."/>
            <person name="Lipzen A."/>
            <person name="Mereny Z."/>
            <person name="Hegedus B."/>
            <person name="Baldrian P."/>
            <person name="Stursova M."/>
            <person name="Weitz H."/>
            <person name="Taylor A."/>
            <person name="Grigoriev I.V."/>
            <person name="Nagy L.G."/>
            <person name="Martin F."/>
            <person name="Kauserud H."/>
        </authorList>
    </citation>
    <scope>NUCLEOTIDE SEQUENCE</scope>
    <source>
        <strain evidence="2">CBHHK200</strain>
    </source>
</reference>
<feature type="region of interest" description="Disordered" evidence="1">
    <location>
        <begin position="28"/>
        <end position="47"/>
    </location>
</feature>
<feature type="region of interest" description="Disordered" evidence="1">
    <location>
        <begin position="63"/>
        <end position="113"/>
    </location>
</feature>
<evidence type="ECO:0000313" key="3">
    <source>
        <dbReference type="Proteomes" id="UP001218188"/>
    </source>
</evidence>
<evidence type="ECO:0000256" key="1">
    <source>
        <dbReference type="SAM" id="MobiDB-lite"/>
    </source>
</evidence>
<feature type="compositionally biased region" description="Basic and acidic residues" evidence="1">
    <location>
        <begin position="82"/>
        <end position="94"/>
    </location>
</feature>
<dbReference type="AlphaFoldDB" id="A0AAD6S9U8"/>